<feature type="domain" description="RNA 2-O ribose methyltransferase substrate binding" evidence="4">
    <location>
        <begin position="6"/>
        <end position="81"/>
    </location>
</feature>
<dbReference type="SMART" id="SM00967">
    <property type="entry name" value="SpoU_sub_bind"/>
    <property type="match status" value="1"/>
</dbReference>
<protein>
    <submittedName>
        <fullName evidence="5">23S rRNA (Guanosine(2251)-2'-O)-methyltransferase RlmB</fullName>
    </submittedName>
</protein>
<dbReference type="InterPro" id="IPR029064">
    <property type="entry name" value="Ribosomal_eL30-like_sf"/>
</dbReference>
<dbReference type="OrthoDB" id="9794400at2"/>
<dbReference type="Proteomes" id="UP000214588">
    <property type="component" value="Unassembled WGS sequence"/>
</dbReference>
<dbReference type="CDD" id="cd18103">
    <property type="entry name" value="SpoU-like_RlmB"/>
    <property type="match status" value="1"/>
</dbReference>
<comment type="similarity">
    <text evidence="1">Belongs to the class IV-like SAM-binding methyltransferase superfamily. RNA methyltransferase TrmH family.</text>
</comment>
<dbReference type="GO" id="GO:0008173">
    <property type="term" value="F:RNA methyltransferase activity"/>
    <property type="evidence" value="ECO:0007669"/>
    <property type="project" value="InterPro"/>
</dbReference>
<dbReference type="Pfam" id="PF08032">
    <property type="entry name" value="SpoU_sub_bind"/>
    <property type="match status" value="1"/>
</dbReference>
<dbReference type="RefSeq" id="WP_089022838.1">
    <property type="nucleotide sequence ID" value="NZ_NIQC01000004.1"/>
</dbReference>
<dbReference type="SUPFAM" id="SSF55315">
    <property type="entry name" value="L30e-like"/>
    <property type="match status" value="1"/>
</dbReference>
<dbReference type="InterPro" id="IPR029026">
    <property type="entry name" value="tRNA_m1G_MTases_N"/>
</dbReference>
<accession>A0A226BZM7</accession>
<dbReference type="Gene3D" id="3.30.1330.30">
    <property type="match status" value="1"/>
</dbReference>
<dbReference type="InterPro" id="IPR029028">
    <property type="entry name" value="Alpha/beta_knot_MTases"/>
</dbReference>
<dbReference type="GO" id="GO:0032259">
    <property type="term" value="P:methylation"/>
    <property type="evidence" value="ECO:0007669"/>
    <property type="project" value="UniProtKB-KW"/>
</dbReference>
<dbReference type="GO" id="GO:0006396">
    <property type="term" value="P:RNA processing"/>
    <property type="evidence" value="ECO:0007669"/>
    <property type="project" value="InterPro"/>
</dbReference>
<keyword evidence="2 5" id="KW-0489">Methyltransferase</keyword>
<dbReference type="AlphaFoldDB" id="A0A226BZM7"/>
<dbReference type="GO" id="GO:0005829">
    <property type="term" value="C:cytosol"/>
    <property type="evidence" value="ECO:0007669"/>
    <property type="project" value="TreeGrafter"/>
</dbReference>
<evidence type="ECO:0000256" key="2">
    <source>
        <dbReference type="ARBA" id="ARBA00022603"/>
    </source>
</evidence>
<sequence length="245" mass="27190">MSKKELIIGKNSVKEAIQGTRKVYKVYVNKELHPKSRNELVNSAKKSNITLQQLSREEFEQKVPSGEHQGVAAEVEPFKYHTLEEVLDNAEKKNKAPFLLILDHLTDPQNLGAILRTADAVAVDGVIIPKRRSVDITPNVIKASSGASEYVPVIKVSNLRQVVSKLKEKWIWVVGADMDGDTVYYESDLKGPLALVMGSEGFGISEKLKNDCDFLVNIPMVGNVNSLNVSVATALLLYERFRQEG</sequence>
<evidence type="ECO:0000256" key="3">
    <source>
        <dbReference type="ARBA" id="ARBA00022679"/>
    </source>
</evidence>
<name>A0A226BZM7_9FIRM</name>
<dbReference type="PANTHER" id="PTHR46429:SF1">
    <property type="entry name" value="23S RRNA (GUANOSINE-2'-O-)-METHYLTRANSFERASE RLMB"/>
    <property type="match status" value="1"/>
</dbReference>
<organism evidence="5 6">
    <name type="scientific">Natranaerobius trueperi</name>
    <dbReference type="NCBI Taxonomy" id="759412"/>
    <lineage>
        <taxon>Bacteria</taxon>
        <taxon>Bacillati</taxon>
        <taxon>Bacillota</taxon>
        <taxon>Clostridia</taxon>
        <taxon>Natranaerobiales</taxon>
        <taxon>Natranaerobiaceae</taxon>
        <taxon>Natranaerobius</taxon>
    </lineage>
</organism>
<dbReference type="InterPro" id="IPR004441">
    <property type="entry name" value="rRNA_MeTrfase_TrmH"/>
</dbReference>
<gene>
    <name evidence="5" type="ORF">CDO51_03125</name>
</gene>
<dbReference type="SUPFAM" id="SSF75217">
    <property type="entry name" value="alpha/beta knot"/>
    <property type="match status" value="1"/>
</dbReference>
<evidence type="ECO:0000259" key="4">
    <source>
        <dbReference type="SMART" id="SM00967"/>
    </source>
</evidence>
<dbReference type="FunFam" id="3.40.1280.10:FF:000008">
    <property type="entry name" value="Group 3 RNA methyltransferase TrmH"/>
    <property type="match status" value="1"/>
</dbReference>
<dbReference type="InterPro" id="IPR001537">
    <property type="entry name" value="SpoU_MeTrfase"/>
</dbReference>
<dbReference type="Gene3D" id="3.40.1280.10">
    <property type="match status" value="1"/>
</dbReference>
<dbReference type="PANTHER" id="PTHR46429">
    <property type="entry name" value="23S RRNA (GUANOSINE-2'-O-)-METHYLTRANSFERASE RLMB"/>
    <property type="match status" value="1"/>
</dbReference>
<dbReference type="InterPro" id="IPR013123">
    <property type="entry name" value="SpoU_subst-bd"/>
</dbReference>
<dbReference type="Pfam" id="PF00588">
    <property type="entry name" value="SpoU_methylase"/>
    <property type="match status" value="1"/>
</dbReference>
<keyword evidence="3 5" id="KW-0808">Transferase</keyword>
<comment type="caution">
    <text evidence="5">The sequence shown here is derived from an EMBL/GenBank/DDBJ whole genome shotgun (WGS) entry which is preliminary data.</text>
</comment>
<evidence type="ECO:0000256" key="1">
    <source>
        <dbReference type="ARBA" id="ARBA00007228"/>
    </source>
</evidence>
<evidence type="ECO:0000313" key="5">
    <source>
        <dbReference type="EMBL" id="OWZ84508.1"/>
    </source>
</evidence>
<proteinExistence type="inferred from homology"/>
<reference evidence="5 6" key="1">
    <citation type="submission" date="2017-06" db="EMBL/GenBank/DDBJ databases">
        <title>Draft Genome Sequence of Natranaerobius trueperi halophilic, alkalithermophilic bacteria from soda lakes.</title>
        <authorList>
            <person name="Zhao B."/>
        </authorList>
    </citation>
    <scope>NUCLEOTIDE SEQUENCE [LARGE SCALE GENOMIC DNA]</scope>
    <source>
        <strain evidence="5 6">DSM 18760</strain>
    </source>
</reference>
<dbReference type="EMBL" id="NIQC01000004">
    <property type="protein sequence ID" value="OWZ84508.1"/>
    <property type="molecule type" value="Genomic_DNA"/>
</dbReference>
<evidence type="ECO:0000313" key="6">
    <source>
        <dbReference type="Proteomes" id="UP000214588"/>
    </source>
</evidence>
<keyword evidence="6" id="KW-1185">Reference proteome</keyword>
<dbReference type="GO" id="GO:0003723">
    <property type="term" value="F:RNA binding"/>
    <property type="evidence" value="ECO:0007669"/>
    <property type="project" value="InterPro"/>
</dbReference>
<dbReference type="NCBIfam" id="TIGR00186">
    <property type="entry name" value="rRNA_methyl_3"/>
    <property type="match status" value="1"/>
</dbReference>